<accession>A0A0E3M7Z0</accession>
<evidence type="ECO:0000313" key="1">
    <source>
        <dbReference type="EMBL" id="AKA67669.1"/>
    </source>
</evidence>
<dbReference type="AlphaFoldDB" id="A0A0E3M7Z0"/>
<dbReference type="RefSeq" id="WP_029161335.1">
    <property type="nucleotide sequence ID" value="NZ_CP009933.1"/>
</dbReference>
<protein>
    <submittedName>
        <fullName evidence="1">Uncharacterized protein</fullName>
    </submittedName>
</protein>
<name>A0A0E3M7Z0_CLOSL</name>
<organism evidence="1 2">
    <name type="scientific">Clostridium scatologenes</name>
    <dbReference type="NCBI Taxonomy" id="1548"/>
    <lineage>
        <taxon>Bacteria</taxon>
        <taxon>Bacillati</taxon>
        <taxon>Bacillota</taxon>
        <taxon>Clostridia</taxon>
        <taxon>Eubacteriales</taxon>
        <taxon>Clostridiaceae</taxon>
        <taxon>Clostridium</taxon>
    </lineage>
</organism>
<dbReference type="HOGENOM" id="CLU_1657766_0_0_9"/>
<dbReference type="KEGG" id="csq:CSCA_0544"/>
<gene>
    <name evidence="1" type="ORF">CSCA_0544</name>
</gene>
<proteinExistence type="predicted"/>
<evidence type="ECO:0000313" key="2">
    <source>
        <dbReference type="Proteomes" id="UP000033115"/>
    </source>
</evidence>
<keyword evidence="2" id="KW-1185">Reference proteome</keyword>
<reference evidence="1 2" key="1">
    <citation type="journal article" date="2015" name="J. Biotechnol.">
        <title>Complete genome sequence of a malodorant-producing acetogen, Clostridium scatologenes ATCC 25775(T).</title>
        <authorList>
            <person name="Zhu Z."/>
            <person name="Guo T."/>
            <person name="Zheng H."/>
            <person name="Song T."/>
            <person name="Ouyang P."/>
            <person name="Xie J."/>
        </authorList>
    </citation>
    <scope>NUCLEOTIDE SEQUENCE [LARGE SCALE GENOMIC DNA]</scope>
    <source>
        <strain evidence="1 2">ATCC 25775</strain>
    </source>
</reference>
<dbReference type="EMBL" id="CP009933">
    <property type="protein sequence ID" value="AKA67669.1"/>
    <property type="molecule type" value="Genomic_DNA"/>
</dbReference>
<sequence length="159" mass="19586">MKRYFYQTQFSDYKPGLITYLNRRNKVVVKMNNVYFYKYLKKIVGFYKDLQHYYDLYSLKVKKIVEQDGINFENINEILKFEMYLYNIASIYQDDTIFEENLEFEEYMEDWVHKIDENTLLDYFNSKHDLNILNEKKIFSDVFSNKPKLHNLYKKNFGS</sequence>
<dbReference type="Proteomes" id="UP000033115">
    <property type="component" value="Chromosome"/>
</dbReference>